<feature type="transmembrane region" description="Helical" evidence="1">
    <location>
        <begin position="401"/>
        <end position="419"/>
    </location>
</feature>
<feature type="transmembrane region" description="Helical" evidence="1">
    <location>
        <begin position="214"/>
        <end position="230"/>
    </location>
</feature>
<feature type="transmembrane region" description="Helical" evidence="1">
    <location>
        <begin position="98"/>
        <end position="117"/>
    </location>
</feature>
<name>A0ABP7TUK6_9FLAO</name>
<feature type="transmembrane region" description="Helical" evidence="1">
    <location>
        <begin position="375"/>
        <end position="395"/>
    </location>
</feature>
<proteinExistence type="predicted"/>
<feature type="transmembrane region" description="Helical" evidence="1">
    <location>
        <begin position="179"/>
        <end position="205"/>
    </location>
</feature>
<comment type="caution">
    <text evidence="2">The sequence shown here is derived from an EMBL/GenBank/DDBJ whole genome shotgun (WGS) entry which is preliminary data.</text>
</comment>
<evidence type="ECO:0000313" key="2">
    <source>
        <dbReference type="EMBL" id="GAA4031279.1"/>
    </source>
</evidence>
<organism evidence="2 3">
    <name type="scientific">Flavobacterium cheonhonense</name>
    <dbReference type="NCBI Taxonomy" id="706185"/>
    <lineage>
        <taxon>Bacteria</taxon>
        <taxon>Pseudomonadati</taxon>
        <taxon>Bacteroidota</taxon>
        <taxon>Flavobacteriia</taxon>
        <taxon>Flavobacteriales</taxon>
        <taxon>Flavobacteriaceae</taxon>
        <taxon>Flavobacterium</taxon>
    </lineage>
</organism>
<evidence type="ECO:0000313" key="3">
    <source>
        <dbReference type="Proteomes" id="UP001500968"/>
    </source>
</evidence>
<dbReference type="EMBL" id="BAABCR010000015">
    <property type="protein sequence ID" value="GAA4031279.1"/>
    <property type="molecule type" value="Genomic_DNA"/>
</dbReference>
<keyword evidence="1" id="KW-1133">Transmembrane helix</keyword>
<dbReference type="RefSeq" id="WP_324688839.1">
    <property type="nucleotide sequence ID" value="NZ_BAABCR010000015.1"/>
</dbReference>
<keyword evidence="3" id="KW-1185">Reference proteome</keyword>
<keyword evidence="1" id="KW-0812">Transmembrane</keyword>
<feature type="transmembrane region" description="Helical" evidence="1">
    <location>
        <begin position="343"/>
        <end position="363"/>
    </location>
</feature>
<protein>
    <recommendedName>
        <fullName evidence="4">Glycosyltransferase RgtA/B/C/D-like domain-containing protein</fullName>
    </recommendedName>
</protein>
<evidence type="ECO:0000256" key="1">
    <source>
        <dbReference type="SAM" id="Phobius"/>
    </source>
</evidence>
<reference evidence="3" key="1">
    <citation type="journal article" date="2019" name="Int. J. Syst. Evol. Microbiol.">
        <title>The Global Catalogue of Microorganisms (GCM) 10K type strain sequencing project: providing services to taxonomists for standard genome sequencing and annotation.</title>
        <authorList>
            <consortium name="The Broad Institute Genomics Platform"/>
            <consortium name="The Broad Institute Genome Sequencing Center for Infectious Disease"/>
            <person name="Wu L."/>
            <person name="Ma J."/>
        </authorList>
    </citation>
    <scope>NUCLEOTIDE SEQUENCE [LARGE SCALE GENOMIC DNA]</scope>
    <source>
        <strain evidence="3">JCM 17064</strain>
    </source>
</reference>
<feature type="transmembrane region" description="Helical" evidence="1">
    <location>
        <begin position="9"/>
        <end position="27"/>
    </location>
</feature>
<evidence type="ECO:0008006" key="4">
    <source>
        <dbReference type="Google" id="ProtNLM"/>
    </source>
</evidence>
<sequence>MIAIRRNKLVFVLTIGFILLIKSYFLWNTFHNGDFSETKILKSGDAGHYFKIAKNLSEFKSYADNGTSIANESATWRPPVWPFTLSLFFYISTHPLALLILKVLFETFLLVTAIVYFYRKNNYSLIFFGALLLLLIEPQYLKYSVTFLSESFTAVLILLLSILFMQLQKNKAPNVLVPIVAAITVMCHPVSVFFVVTLLGIYLLFHLKNHIKRTLLHGLLFSLIVLSWPMRNALLFNKGFYFTASQGSAFSKSWNEKVLTDFTNVDGDLADENLNLKYIEAKELKKPNNGVLEYSKLYQKGTWNYIKSLSFSQQVKTALRKLKSNFNPFPEKPKTGFFESLSVLFRIIYLLVFVQLLIHLLNWKKIDFNSQRDKAFLVVLAVLLGQTLMSIYIYTGLRFNSVYSLTLLFCFLLINQRWVTDKINRLTNK</sequence>
<dbReference type="Proteomes" id="UP001500968">
    <property type="component" value="Unassembled WGS sequence"/>
</dbReference>
<feature type="transmembrane region" description="Helical" evidence="1">
    <location>
        <begin position="147"/>
        <end position="167"/>
    </location>
</feature>
<accession>A0ABP7TUK6</accession>
<keyword evidence="1" id="KW-0472">Membrane</keyword>
<gene>
    <name evidence="2" type="ORF">GCM10022386_14020</name>
</gene>